<name>A0A8J5JRN4_HOMAM</name>
<evidence type="ECO:0000313" key="2">
    <source>
        <dbReference type="EMBL" id="KAG7162975.1"/>
    </source>
</evidence>
<feature type="transmembrane region" description="Helical" evidence="1">
    <location>
        <begin position="102"/>
        <end position="122"/>
    </location>
</feature>
<keyword evidence="1" id="KW-0472">Membrane</keyword>
<evidence type="ECO:0000313" key="3">
    <source>
        <dbReference type="Proteomes" id="UP000747542"/>
    </source>
</evidence>
<organism evidence="2 3">
    <name type="scientific">Homarus americanus</name>
    <name type="common">American lobster</name>
    <dbReference type="NCBI Taxonomy" id="6706"/>
    <lineage>
        <taxon>Eukaryota</taxon>
        <taxon>Metazoa</taxon>
        <taxon>Ecdysozoa</taxon>
        <taxon>Arthropoda</taxon>
        <taxon>Crustacea</taxon>
        <taxon>Multicrustacea</taxon>
        <taxon>Malacostraca</taxon>
        <taxon>Eumalacostraca</taxon>
        <taxon>Eucarida</taxon>
        <taxon>Decapoda</taxon>
        <taxon>Pleocyemata</taxon>
        <taxon>Astacidea</taxon>
        <taxon>Nephropoidea</taxon>
        <taxon>Nephropidae</taxon>
        <taxon>Homarus</taxon>
    </lineage>
</organism>
<dbReference type="Proteomes" id="UP000747542">
    <property type="component" value="Unassembled WGS sequence"/>
</dbReference>
<sequence length="348" mass="37947">MSRLVVNHLTLIQENLNVCIPESESEHLNSNMWVLNPFSDDGVNHSGVLLEFQTYYSENAALWIFQNRTLRVILLTTSVASTTILRVILLTTRVVGTTALRVILSTTSVAGITALRVILLTTRVVGTTALRVILSTTSVAGITALRVILLTTRVVGTTALRVILLTTNVAGITALRVILLTTRVVGTTALRVILSTTSVAGITALRVILLTTSVAGITALRVILLTTRMAGTTTLSAILLTTCVAARFSFDFAPYWLWQHPLPTVGCVHHDAVRRKIACISVDIAQRDRSRQERAKRTSHLLVLWSTEQWKTTTLSTLPLCCQPLKTSAPYTDTEITLHSPSLPYGSV</sequence>
<dbReference type="AlphaFoldDB" id="A0A8J5JRN4"/>
<keyword evidence="1" id="KW-0812">Transmembrane</keyword>
<feature type="transmembrane region" description="Helical" evidence="1">
    <location>
        <begin position="72"/>
        <end position="90"/>
    </location>
</feature>
<keyword evidence="3" id="KW-1185">Reference proteome</keyword>
<accession>A0A8J5JRN4</accession>
<gene>
    <name evidence="2" type="ORF">Hamer_G002007</name>
</gene>
<reference evidence="2" key="1">
    <citation type="journal article" date="2021" name="Sci. Adv.">
        <title>The American lobster genome reveals insights on longevity, neural, and immune adaptations.</title>
        <authorList>
            <person name="Polinski J.M."/>
            <person name="Zimin A.V."/>
            <person name="Clark K.F."/>
            <person name="Kohn A.B."/>
            <person name="Sadowski N."/>
            <person name="Timp W."/>
            <person name="Ptitsyn A."/>
            <person name="Khanna P."/>
            <person name="Romanova D.Y."/>
            <person name="Williams P."/>
            <person name="Greenwood S.J."/>
            <person name="Moroz L.L."/>
            <person name="Walt D.R."/>
            <person name="Bodnar A.G."/>
        </authorList>
    </citation>
    <scope>NUCLEOTIDE SEQUENCE</scope>
    <source>
        <strain evidence="2">GMGI-L3</strain>
    </source>
</reference>
<feature type="transmembrane region" description="Helical" evidence="1">
    <location>
        <begin position="162"/>
        <end position="179"/>
    </location>
</feature>
<feature type="transmembrane region" description="Helical" evidence="1">
    <location>
        <begin position="235"/>
        <end position="258"/>
    </location>
</feature>
<feature type="transmembrane region" description="Helical" evidence="1">
    <location>
        <begin position="199"/>
        <end position="223"/>
    </location>
</feature>
<feature type="transmembrane region" description="Helical" evidence="1">
    <location>
        <begin position="128"/>
        <end position="150"/>
    </location>
</feature>
<evidence type="ECO:0000256" key="1">
    <source>
        <dbReference type="SAM" id="Phobius"/>
    </source>
</evidence>
<comment type="caution">
    <text evidence="2">The sequence shown here is derived from an EMBL/GenBank/DDBJ whole genome shotgun (WGS) entry which is preliminary data.</text>
</comment>
<proteinExistence type="predicted"/>
<keyword evidence="1" id="KW-1133">Transmembrane helix</keyword>
<protein>
    <submittedName>
        <fullName evidence="2">Uncharacterized protein</fullName>
    </submittedName>
</protein>
<dbReference type="EMBL" id="JAHLQT010026502">
    <property type="protein sequence ID" value="KAG7162975.1"/>
    <property type="molecule type" value="Genomic_DNA"/>
</dbReference>